<evidence type="ECO:0000256" key="1">
    <source>
        <dbReference type="SAM" id="MobiDB-lite"/>
    </source>
</evidence>
<protein>
    <submittedName>
        <fullName evidence="2">Uncharacterized protein</fullName>
    </submittedName>
</protein>
<feature type="region of interest" description="Disordered" evidence="1">
    <location>
        <begin position="17"/>
        <end position="43"/>
    </location>
</feature>
<feature type="compositionally biased region" description="Basic and acidic residues" evidence="1">
    <location>
        <begin position="21"/>
        <end position="43"/>
    </location>
</feature>
<dbReference type="AlphaFoldDB" id="C4J788"/>
<sequence length="43" mass="4964">MSLDQRPQHIARRMDLAAARLTDEGSREHDDDGQPIDDRSMTR</sequence>
<name>C4J788_MAIZE</name>
<accession>C4J788</accession>
<reference evidence="2" key="1">
    <citation type="journal article" date="2009" name="PLoS Genet.">
        <title>Sequencing, mapping, and analysis of 27,455 maize full-length cDNAs.</title>
        <authorList>
            <person name="Soderlund C."/>
            <person name="Descour A."/>
            <person name="Kudrna D."/>
            <person name="Bomhoff M."/>
            <person name="Boyd L."/>
            <person name="Currie J."/>
            <person name="Angelova A."/>
            <person name="Collura K."/>
            <person name="Wissotski M."/>
            <person name="Ashley E."/>
            <person name="Morrow D."/>
            <person name="Fernandes J."/>
            <person name="Walbot V."/>
            <person name="Yu Y."/>
        </authorList>
    </citation>
    <scope>NUCLEOTIDE SEQUENCE</scope>
    <source>
        <strain evidence="2">B73</strain>
    </source>
</reference>
<proteinExistence type="evidence at transcript level"/>
<dbReference type="EMBL" id="BT086685">
    <property type="protein sequence ID" value="ACR37038.1"/>
    <property type="molecule type" value="mRNA"/>
</dbReference>
<reference evidence="2" key="2">
    <citation type="submission" date="2012-06" db="EMBL/GenBank/DDBJ databases">
        <authorList>
            <person name="Yu Y."/>
            <person name="Currie J."/>
            <person name="Lomeli R."/>
            <person name="Angelova A."/>
            <person name="Collura K."/>
            <person name="Wissotski M."/>
            <person name="Campos D."/>
            <person name="Kudrna D."/>
            <person name="Golser W."/>
            <person name="Ashely E."/>
            <person name="Descour A."/>
            <person name="Fernandes J."/>
            <person name="Soderlund C."/>
            <person name="Walbot V."/>
        </authorList>
    </citation>
    <scope>NUCLEOTIDE SEQUENCE</scope>
    <source>
        <strain evidence="2">B73</strain>
    </source>
</reference>
<evidence type="ECO:0000313" key="2">
    <source>
        <dbReference type="EMBL" id="ACR37038.1"/>
    </source>
</evidence>
<organism evidence="2">
    <name type="scientific">Zea mays</name>
    <name type="common">Maize</name>
    <dbReference type="NCBI Taxonomy" id="4577"/>
    <lineage>
        <taxon>Eukaryota</taxon>
        <taxon>Viridiplantae</taxon>
        <taxon>Streptophyta</taxon>
        <taxon>Embryophyta</taxon>
        <taxon>Tracheophyta</taxon>
        <taxon>Spermatophyta</taxon>
        <taxon>Magnoliopsida</taxon>
        <taxon>Liliopsida</taxon>
        <taxon>Poales</taxon>
        <taxon>Poaceae</taxon>
        <taxon>PACMAD clade</taxon>
        <taxon>Panicoideae</taxon>
        <taxon>Andropogonodae</taxon>
        <taxon>Andropogoneae</taxon>
        <taxon>Tripsacinae</taxon>
        <taxon>Zea</taxon>
    </lineage>
</organism>